<dbReference type="PANTHER" id="PTHR43434:SF1">
    <property type="entry name" value="PHOSPHOGLYCOLATE PHOSPHATASE"/>
    <property type="match status" value="1"/>
</dbReference>
<dbReference type="InterPro" id="IPR050155">
    <property type="entry name" value="HAD-like_hydrolase_sf"/>
</dbReference>
<dbReference type="PANTHER" id="PTHR43434">
    <property type="entry name" value="PHOSPHOGLYCOLATE PHOSPHATASE"/>
    <property type="match status" value="1"/>
</dbReference>
<dbReference type="HOGENOM" id="CLU_045011_19_3_10"/>
<dbReference type="GO" id="GO:0008967">
    <property type="term" value="F:phosphoglycolate phosphatase activity"/>
    <property type="evidence" value="ECO:0007669"/>
    <property type="project" value="UniProtKB-EC"/>
</dbReference>
<dbReference type="SFLD" id="SFLDS00003">
    <property type="entry name" value="Haloacid_Dehalogenase"/>
    <property type="match status" value="1"/>
</dbReference>
<comment type="similarity">
    <text evidence="3">Belongs to the HAD-like hydrolase superfamily. CbbY/CbbZ/Gph/YieH family.</text>
</comment>
<comment type="pathway">
    <text evidence="2">Organic acid metabolism; glycolate biosynthesis; glycolate from 2-phosphoglycolate: step 1/1.</text>
</comment>
<gene>
    <name evidence="5" type="ORF">HMPREF9151_01973</name>
</gene>
<evidence type="ECO:0000313" key="5">
    <source>
        <dbReference type="EMBL" id="EKX98444.1"/>
    </source>
</evidence>
<evidence type="ECO:0000256" key="3">
    <source>
        <dbReference type="ARBA" id="ARBA00006171"/>
    </source>
</evidence>
<keyword evidence="6" id="KW-1185">Reference proteome</keyword>
<dbReference type="GO" id="GO:0005829">
    <property type="term" value="C:cytosol"/>
    <property type="evidence" value="ECO:0007669"/>
    <property type="project" value="TreeGrafter"/>
</dbReference>
<dbReference type="EC" id="3.1.3.18" evidence="4"/>
<protein>
    <recommendedName>
        <fullName evidence="4">phosphoglycolate phosphatase</fullName>
        <ecNumber evidence="4">3.1.3.18</ecNumber>
    </recommendedName>
</protein>
<comment type="catalytic activity">
    <reaction evidence="1">
        <text>2-phosphoglycolate + H2O = glycolate + phosphate</text>
        <dbReference type="Rhea" id="RHEA:14369"/>
        <dbReference type="ChEBI" id="CHEBI:15377"/>
        <dbReference type="ChEBI" id="CHEBI:29805"/>
        <dbReference type="ChEBI" id="CHEBI:43474"/>
        <dbReference type="ChEBI" id="CHEBI:58033"/>
        <dbReference type="EC" id="3.1.3.18"/>
    </reaction>
</comment>
<dbReference type="InterPro" id="IPR023214">
    <property type="entry name" value="HAD_sf"/>
</dbReference>
<dbReference type="InterPro" id="IPR006439">
    <property type="entry name" value="HAD-SF_hydro_IA"/>
</dbReference>
<dbReference type="STRING" id="1127699.HMPREF9151_01973"/>
<dbReference type="Gene3D" id="3.40.50.1000">
    <property type="entry name" value="HAD superfamily/HAD-like"/>
    <property type="match status" value="1"/>
</dbReference>
<dbReference type="AlphaFoldDB" id="L1N5A8"/>
<dbReference type="NCBIfam" id="TIGR01549">
    <property type="entry name" value="HAD-SF-IA-v1"/>
    <property type="match status" value="1"/>
</dbReference>
<accession>L1N5A8</accession>
<dbReference type="Pfam" id="PF13419">
    <property type="entry name" value="HAD_2"/>
    <property type="match status" value="1"/>
</dbReference>
<dbReference type="InterPro" id="IPR023198">
    <property type="entry name" value="PGP-like_dom2"/>
</dbReference>
<dbReference type="GO" id="GO:0006281">
    <property type="term" value="P:DNA repair"/>
    <property type="evidence" value="ECO:0007669"/>
    <property type="project" value="TreeGrafter"/>
</dbReference>
<dbReference type="SUPFAM" id="SSF56784">
    <property type="entry name" value="HAD-like"/>
    <property type="match status" value="1"/>
</dbReference>
<keyword evidence="5" id="KW-0378">Hydrolase</keyword>
<dbReference type="InterPro" id="IPR041492">
    <property type="entry name" value="HAD_2"/>
</dbReference>
<evidence type="ECO:0000256" key="2">
    <source>
        <dbReference type="ARBA" id="ARBA00004818"/>
    </source>
</evidence>
<sequence>MKTKTKMNITTLILDFDGTLGDSRRLIVNTLQQTLREQNLPVAGEERCASTIGLSLKEAFMQLAPMTEETAESCTQTYRRIFSDNNLPDAVPPFPHVLETIRTLYQKGLTLTVASSRGRDSLPGLLNDLEIAPYISLVISADDVKHHKPHPESVLVTLEQLGKKPDETLVVGDTIYDIDMGKGASTLTCGVTYGNGTRSELAQAGANYLIDDFAHLISIVAP</sequence>
<dbReference type="Gene3D" id="1.10.150.240">
    <property type="entry name" value="Putative phosphatase, domain 2"/>
    <property type="match status" value="1"/>
</dbReference>
<dbReference type="NCBIfam" id="TIGR01509">
    <property type="entry name" value="HAD-SF-IA-v3"/>
    <property type="match status" value="1"/>
</dbReference>
<dbReference type="EMBL" id="AMEP01000113">
    <property type="protein sequence ID" value="EKX98444.1"/>
    <property type="molecule type" value="Genomic_DNA"/>
</dbReference>
<evidence type="ECO:0000256" key="4">
    <source>
        <dbReference type="ARBA" id="ARBA00013078"/>
    </source>
</evidence>
<dbReference type="Proteomes" id="UP000010433">
    <property type="component" value="Unassembled WGS sequence"/>
</dbReference>
<organism evidence="5 6">
    <name type="scientific">Hoylesella saccharolytica F0055</name>
    <dbReference type="NCBI Taxonomy" id="1127699"/>
    <lineage>
        <taxon>Bacteria</taxon>
        <taxon>Pseudomonadati</taxon>
        <taxon>Bacteroidota</taxon>
        <taxon>Bacteroidia</taxon>
        <taxon>Bacteroidales</taxon>
        <taxon>Prevotellaceae</taxon>
        <taxon>Hoylesella</taxon>
    </lineage>
</organism>
<evidence type="ECO:0000256" key="1">
    <source>
        <dbReference type="ARBA" id="ARBA00000830"/>
    </source>
</evidence>
<dbReference type="RefSeq" id="WP_009163278.1">
    <property type="nucleotide sequence ID" value="NZ_KB291010.1"/>
</dbReference>
<comment type="caution">
    <text evidence="5">The sequence shown here is derived from an EMBL/GenBank/DDBJ whole genome shotgun (WGS) entry which is preliminary data.</text>
</comment>
<reference evidence="5 6" key="1">
    <citation type="submission" date="2012-05" db="EMBL/GenBank/DDBJ databases">
        <authorList>
            <person name="Weinstock G."/>
            <person name="Sodergren E."/>
            <person name="Lobos E.A."/>
            <person name="Fulton L."/>
            <person name="Fulton R."/>
            <person name="Courtney L."/>
            <person name="Fronick C."/>
            <person name="O'Laughlin M."/>
            <person name="Godfrey J."/>
            <person name="Wilson R.M."/>
            <person name="Miner T."/>
            <person name="Farmer C."/>
            <person name="Delehaunty K."/>
            <person name="Cordes M."/>
            <person name="Minx P."/>
            <person name="Tomlinson C."/>
            <person name="Chen J."/>
            <person name="Wollam A."/>
            <person name="Pepin K.H."/>
            <person name="Bhonagiri V."/>
            <person name="Zhang X."/>
            <person name="Suruliraj S."/>
            <person name="Warren W."/>
            <person name="Mitreva M."/>
            <person name="Mardis E.R."/>
            <person name="Wilson R.K."/>
        </authorList>
    </citation>
    <scope>NUCLEOTIDE SEQUENCE [LARGE SCALE GENOMIC DNA]</scope>
    <source>
        <strain evidence="5 6">F0055</strain>
    </source>
</reference>
<dbReference type="PRINTS" id="PR00413">
    <property type="entry name" value="HADHALOGNASE"/>
</dbReference>
<dbReference type="SFLD" id="SFLDG01129">
    <property type="entry name" value="C1.5:_HAD__Beta-PGM__Phosphata"/>
    <property type="match status" value="1"/>
</dbReference>
<name>L1N5A8_9BACT</name>
<dbReference type="InterPro" id="IPR036412">
    <property type="entry name" value="HAD-like_sf"/>
</dbReference>
<evidence type="ECO:0000313" key="6">
    <source>
        <dbReference type="Proteomes" id="UP000010433"/>
    </source>
</evidence>
<proteinExistence type="inferred from homology"/>
<dbReference type="PATRIC" id="fig|1127699.3.peg.1810"/>
<dbReference type="SFLD" id="SFLDG01135">
    <property type="entry name" value="C1.5.6:_HAD__Beta-PGM__Phospha"/>
    <property type="match status" value="1"/>
</dbReference>